<dbReference type="HOGENOM" id="CLU_012358_2_2_11"/>
<dbReference type="Proteomes" id="UP000002484">
    <property type="component" value="Chromosome"/>
</dbReference>
<dbReference type="RefSeq" id="WP_013424751.1">
    <property type="nucleotide sequence ID" value="NC_014666.1"/>
</dbReference>
<dbReference type="GO" id="GO:0016810">
    <property type="term" value="F:hydrolase activity, acting on carbon-nitrogen (but not peptide) bonds"/>
    <property type="evidence" value="ECO:0007669"/>
    <property type="project" value="InterPro"/>
</dbReference>
<organism evidence="3 4">
    <name type="scientific">Pseudofrankia inefficax (strain DSM 45817 / CECT 9037 / DDB 130130 / EuI1c)</name>
    <name type="common">Frankia inefficax</name>
    <dbReference type="NCBI Taxonomy" id="298654"/>
    <lineage>
        <taxon>Bacteria</taxon>
        <taxon>Bacillati</taxon>
        <taxon>Actinomycetota</taxon>
        <taxon>Actinomycetes</taxon>
        <taxon>Frankiales</taxon>
        <taxon>Frankiaceae</taxon>
        <taxon>Pseudofrankia</taxon>
    </lineage>
</organism>
<dbReference type="eggNOG" id="COG0402">
    <property type="taxonomic scope" value="Bacteria"/>
</dbReference>
<dbReference type="InterPro" id="IPR032466">
    <property type="entry name" value="Metal_Hydrolase"/>
</dbReference>
<dbReference type="AlphaFoldDB" id="E3J0K4"/>
<dbReference type="Gene3D" id="3.20.20.140">
    <property type="entry name" value="Metal-dependent hydrolases"/>
    <property type="match status" value="1"/>
</dbReference>
<dbReference type="EMBL" id="CP002299">
    <property type="protein sequence ID" value="ADP81633.1"/>
    <property type="molecule type" value="Genomic_DNA"/>
</dbReference>
<dbReference type="InterPro" id="IPR050287">
    <property type="entry name" value="MTA/SAH_deaminase"/>
</dbReference>
<proteinExistence type="predicted"/>
<dbReference type="InterPro" id="IPR006680">
    <property type="entry name" value="Amidohydro-rel"/>
</dbReference>
<evidence type="ECO:0000259" key="2">
    <source>
        <dbReference type="Pfam" id="PF01979"/>
    </source>
</evidence>
<dbReference type="SUPFAM" id="SSF51556">
    <property type="entry name" value="Metallo-dependent hydrolases"/>
    <property type="match status" value="1"/>
</dbReference>
<feature type="domain" description="Amidohydrolase-related" evidence="2">
    <location>
        <begin position="79"/>
        <end position="462"/>
    </location>
</feature>
<evidence type="ECO:0000256" key="1">
    <source>
        <dbReference type="ARBA" id="ARBA00022801"/>
    </source>
</evidence>
<evidence type="ECO:0000313" key="4">
    <source>
        <dbReference type="Proteomes" id="UP000002484"/>
    </source>
</evidence>
<evidence type="ECO:0000313" key="3">
    <source>
        <dbReference type="EMBL" id="ADP81633.1"/>
    </source>
</evidence>
<dbReference type="STRING" id="298654.FraEuI1c_3626"/>
<dbReference type="Gene3D" id="2.30.40.10">
    <property type="entry name" value="Urease, subunit C, domain 1"/>
    <property type="match status" value="1"/>
</dbReference>
<keyword evidence="1 3" id="KW-0378">Hydrolase</keyword>
<sequence length="527" mass="56033">MSAASVPVPAGAAPDRRAATTSILFRDVLVYDRDAPGHATGPTDVLVVGNRIAAVGADATQPGRPAPGRVVAGHGHHLLIPGMINAHFHSPANHLKGDLPSMPLELFMLFETPADAAPPSPREAYLRTMLAALEMLRTGTTSVQDDAFFMPWPEPEIIDAVLQAYRDCGIRAAVALDQPELTEAEKLPFLDGLAPAELRAAIDAPGPRSRDELLELYGYLFDTWHGAAGGRLTAAVSISAPQRVSPEYFGALDELSARHHVPLYAHMLETKTQRVLASAQPRFAGRSLVRYTAELGLLNARTNVIHAVWTDDADLDLIASAGAVVVHNPVSNLRLGSGVMPLRAMLDRGIPVALGVDEAICNDAADLWNVVKLAGLIHNVTGLDSERWPAPAEVLDALWTGGAAAMLRRGELGRIVPGALADLALLDLHSPAFTPLNDLAGQLVYCESGGSVVLTMVDGAVVAEHGTVTSVDEAALLAEARELFAATRPGLLARREAGARRLYPTYQRMVRQAAAVDVGLTRWVGSR</sequence>
<dbReference type="Pfam" id="PF01979">
    <property type="entry name" value="Amidohydro_1"/>
    <property type="match status" value="1"/>
</dbReference>
<dbReference type="PANTHER" id="PTHR43794:SF11">
    <property type="entry name" value="AMIDOHYDROLASE-RELATED DOMAIN-CONTAINING PROTEIN"/>
    <property type="match status" value="1"/>
</dbReference>
<dbReference type="SUPFAM" id="SSF51338">
    <property type="entry name" value="Composite domain of metallo-dependent hydrolases"/>
    <property type="match status" value="1"/>
</dbReference>
<dbReference type="OrthoDB" id="3189065at2"/>
<gene>
    <name evidence="3" type="ordered locus">FraEuI1c_3626</name>
</gene>
<keyword evidence="4" id="KW-1185">Reference proteome</keyword>
<accession>E3J0K4</accession>
<protein>
    <submittedName>
        <fullName evidence="3">Amidohydrolase</fullName>
    </submittedName>
</protein>
<reference evidence="3 4" key="1">
    <citation type="submission" date="2010-10" db="EMBL/GenBank/DDBJ databases">
        <title>Complete sequence of Frankia sp. EuI1c.</title>
        <authorList>
            <consortium name="US DOE Joint Genome Institute"/>
            <person name="Lucas S."/>
            <person name="Copeland A."/>
            <person name="Lapidus A."/>
            <person name="Cheng J.-F."/>
            <person name="Bruce D."/>
            <person name="Goodwin L."/>
            <person name="Pitluck S."/>
            <person name="Chertkov O."/>
            <person name="Detter J.C."/>
            <person name="Han C."/>
            <person name="Tapia R."/>
            <person name="Land M."/>
            <person name="Hauser L."/>
            <person name="Jeffries C."/>
            <person name="Kyrpides N."/>
            <person name="Ivanova N."/>
            <person name="Mikhailova N."/>
            <person name="Beauchemin N."/>
            <person name="Sen A."/>
            <person name="Sur S.A."/>
            <person name="Gtari M."/>
            <person name="Wall L."/>
            <person name="Tisa L."/>
            <person name="Woyke T."/>
        </authorList>
    </citation>
    <scope>NUCLEOTIDE SEQUENCE [LARGE SCALE GENOMIC DNA]</scope>
    <source>
        <strain evidence="4">DSM 45817 / CECT 9037 / EuI1c</strain>
    </source>
</reference>
<dbReference type="PANTHER" id="PTHR43794">
    <property type="entry name" value="AMINOHYDROLASE SSNA-RELATED"/>
    <property type="match status" value="1"/>
</dbReference>
<dbReference type="InParanoid" id="E3J0K4"/>
<dbReference type="KEGG" id="fri:FraEuI1c_3626"/>
<name>E3J0K4_PSEI1</name>
<dbReference type="InterPro" id="IPR011059">
    <property type="entry name" value="Metal-dep_hydrolase_composite"/>
</dbReference>